<evidence type="ECO:0000256" key="3">
    <source>
        <dbReference type="ARBA" id="ARBA00022679"/>
    </source>
</evidence>
<evidence type="ECO:0000313" key="6">
    <source>
        <dbReference type="Proteomes" id="UP000530928"/>
    </source>
</evidence>
<organism evidence="5 6">
    <name type="scientific">Nonomuraea soli</name>
    <dbReference type="NCBI Taxonomy" id="1032476"/>
    <lineage>
        <taxon>Bacteria</taxon>
        <taxon>Bacillati</taxon>
        <taxon>Actinomycetota</taxon>
        <taxon>Actinomycetes</taxon>
        <taxon>Streptosporangiales</taxon>
        <taxon>Streptosporangiaceae</taxon>
        <taxon>Nonomuraea</taxon>
    </lineage>
</organism>
<evidence type="ECO:0000256" key="1">
    <source>
        <dbReference type="ARBA" id="ARBA00008361"/>
    </source>
</evidence>
<dbReference type="GO" id="GO:0032259">
    <property type="term" value="P:methylation"/>
    <property type="evidence" value="ECO:0007669"/>
    <property type="project" value="UniProtKB-KW"/>
</dbReference>
<comment type="caution">
    <text evidence="5">The sequence shown here is derived from an EMBL/GenBank/DDBJ whole genome shotgun (WGS) entry which is preliminary data.</text>
</comment>
<evidence type="ECO:0000256" key="2">
    <source>
        <dbReference type="ARBA" id="ARBA00022603"/>
    </source>
</evidence>
<dbReference type="Gene3D" id="3.40.50.150">
    <property type="entry name" value="Vaccinia Virus protein VP39"/>
    <property type="match status" value="1"/>
</dbReference>
<proteinExistence type="inferred from homology"/>
<name>A0A7W0CLI9_9ACTN</name>
<dbReference type="RefSeq" id="WP_181612225.1">
    <property type="nucleotide sequence ID" value="NZ_BAABAM010000017.1"/>
</dbReference>
<dbReference type="InterPro" id="IPR051052">
    <property type="entry name" value="Diverse_substrate_MTase"/>
</dbReference>
<evidence type="ECO:0000259" key="4">
    <source>
        <dbReference type="Pfam" id="PF08241"/>
    </source>
</evidence>
<sequence length="217" mass="24322">MKARYDGLADWYDTWNSSFYRMNYAPLAEILGPGEGLCLDLGCGTGQYFEVIRDTGRVPLGLDRSADQLRLARTRTGGPLLQADAGRLPLRDASLPAVVSVWTSTDLPDFPAMLREAARVLLPGGVFVFYGVHPCFNGPHVQVMEDRVVVHHTYRQRGWHERAPWWNAEGVRDRVGMNHLPLPDFLNAFIASGLTIERVYEPREHAVPNILAVRARA</sequence>
<dbReference type="GO" id="GO:0008757">
    <property type="term" value="F:S-adenosylmethionine-dependent methyltransferase activity"/>
    <property type="evidence" value="ECO:0007669"/>
    <property type="project" value="InterPro"/>
</dbReference>
<keyword evidence="2 5" id="KW-0489">Methyltransferase</keyword>
<dbReference type="PANTHER" id="PTHR44942:SF4">
    <property type="entry name" value="METHYLTRANSFERASE TYPE 11 DOMAIN-CONTAINING PROTEIN"/>
    <property type="match status" value="1"/>
</dbReference>
<dbReference type="CDD" id="cd02440">
    <property type="entry name" value="AdoMet_MTases"/>
    <property type="match status" value="1"/>
</dbReference>
<dbReference type="InterPro" id="IPR029063">
    <property type="entry name" value="SAM-dependent_MTases_sf"/>
</dbReference>
<comment type="similarity">
    <text evidence="1">Belongs to the methyltransferase superfamily.</text>
</comment>
<feature type="domain" description="Methyltransferase type 11" evidence="4">
    <location>
        <begin position="39"/>
        <end position="129"/>
    </location>
</feature>
<accession>A0A7W0CLI9</accession>
<dbReference type="EMBL" id="JACDUR010000005">
    <property type="protein sequence ID" value="MBA2893413.1"/>
    <property type="molecule type" value="Genomic_DNA"/>
</dbReference>
<dbReference type="InterPro" id="IPR013216">
    <property type="entry name" value="Methyltransf_11"/>
</dbReference>
<reference evidence="5 6" key="1">
    <citation type="submission" date="2020-07" db="EMBL/GenBank/DDBJ databases">
        <title>Genomic Encyclopedia of Type Strains, Phase IV (KMG-IV): sequencing the most valuable type-strain genomes for metagenomic binning, comparative biology and taxonomic classification.</title>
        <authorList>
            <person name="Goeker M."/>
        </authorList>
    </citation>
    <scope>NUCLEOTIDE SEQUENCE [LARGE SCALE GENOMIC DNA]</scope>
    <source>
        <strain evidence="5 6">DSM 45533</strain>
    </source>
</reference>
<keyword evidence="6" id="KW-1185">Reference proteome</keyword>
<protein>
    <submittedName>
        <fullName evidence="5">Ubiquinone/menaquinone biosynthesis C-methylase UbiE</fullName>
    </submittedName>
</protein>
<dbReference type="AlphaFoldDB" id="A0A7W0CLI9"/>
<dbReference type="PANTHER" id="PTHR44942">
    <property type="entry name" value="METHYLTRANSF_11 DOMAIN-CONTAINING PROTEIN"/>
    <property type="match status" value="1"/>
</dbReference>
<dbReference type="Pfam" id="PF08241">
    <property type="entry name" value="Methyltransf_11"/>
    <property type="match status" value="1"/>
</dbReference>
<evidence type="ECO:0000313" key="5">
    <source>
        <dbReference type="EMBL" id="MBA2893413.1"/>
    </source>
</evidence>
<dbReference type="SUPFAM" id="SSF53335">
    <property type="entry name" value="S-adenosyl-L-methionine-dependent methyltransferases"/>
    <property type="match status" value="1"/>
</dbReference>
<keyword evidence="3" id="KW-0808">Transferase</keyword>
<gene>
    <name evidence="5" type="ORF">HNR30_004774</name>
</gene>
<keyword evidence="5" id="KW-0830">Ubiquinone</keyword>
<dbReference type="Proteomes" id="UP000530928">
    <property type="component" value="Unassembled WGS sequence"/>
</dbReference>